<evidence type="ECO:0000256" key="1">
    <source>
        <dbReference type="SAM" id="MobiDB-lite"/>
    </source>
</evidence>
<proteinExistence type="predicted"/>
<feature type="region of interest" description="Disordered" evidence="1">
    <location>
        <begin position="1"/>
        <end position="36"/>
    </location>
</feature>
<dbReference type="Proteomes" id="UP000182740">
    <property type="component" value="Unassembled WGS sequence"/>
</dbReference>
<dbReference type="EMBL" id="FPJG01000006">
    <property type="protein sequence ID" value="SFW91401.1"/>
    <property type="molecule type" value="Genomic_DNA"/>
</dbReference>
<evidence type="ECO:0000313" key="3">
    <source>
        <dbReference type="Proteomes" id="UP000182740"/>
    </source>
</evidence>
<reference evidence="3" key="1">
    <citation type="submission" date="2016-11" db="EMBL/GenBank/DDBJ databases">
        <authorList>
            <person name="Varghese N."/>
            <person name="Submissions S."/>
        </authorList>
    </citation>
    <scope>NUCLEOTIDE SEQUENCE [LARGE SCALE GENOMIC DNA]</scope>
    <source>
        <strain evidence="3">DSM 44671</strain>
    </source>
</reference>
<protein>
    <submittedName>
        <fullName evidence="2">Uncharacterized protein</fullName>
    </submittedName>
</protein>
<evidence type="ECO:0000313" key="2">
    <source>
        <dbReference type="EMBL" id="SFW91401.1"/>
    </source>
</evidence>
<keyword evidence="3" id="KW-1185">Reference proteome</keyword>
<sequence>MTAPIPSASWQGEPMTTAAARNLLLPTHPPIRKASA</sequence>
<organism evidence="2 3">
    <name type="scientific">Amycolatopsis australiensis</name>
    <dbReference type="NCBI Taxonomy" id="546364"/>
    <lineage>
        <taxon>Bacteria</taxon>
        <taxon>Bacillati</taxon>
        <taxon>Actinomycetota</taxon>
        <taxon>Actinomycetes</taxon>
        <taxon>Pseudonocardiales</taxon>
        <taxon>Pseudonocardiaceae</taxon>
        <taxon>Amycolatopsis</taxon>
    </lineage>
</organism>
<gene>
    <name evidence="2" type="ORF">SAMN04489730_7952</name>
</gene>
<dbReference type="AlphaFoldDB" id="A0A1K1T433"/>
<accession>A0A1K1T433</accession>
<name>A0A1K1T433_9PSEU</name>